<accession>A0ACC8XHZ4</accession>
<keyword evidence="2" id="KW-1185">Reference proteome</keyword>
<dbReference type="EMBL" id="LJHD01000112">
    <property type="protein sequence ID" value="ONI44324.1"/>
    <property type="molecule type" value="Genomic_DNA"/>
</dbReference>
<organism evidence="1 2">
    <name type="scientific">Candidatus Epulonipiscium fishelsonii</name>
    <dbReference type="NCBI Taxonomy" id="77094"/>
    <lineage>
        <taxon>Bacteria</taxon>
        <taxon>Bacillati</taxon>
        <taxon>Bacillota</taxon>
        <taxon>Clostridia</taxon>
        <taxon>Lachnospirales</taxon>
        <taxon>Lachnospiraceae</taxon>
        <taxon>Candidatus Epulonipiscium</taxon>
    </lineage>
</organism>
<sequence>MTINYIKTILFAIISFLIVVFQTDFLINMTAKYLDKAEPTIDVLTENNIISLDKKTIILSPDTLENKNFFTDLGEIDASYLIKKVEGKMYLSRDGSKAIPILEDTKIYLPGKYFLAYTIDNKTNVISFEIVGNINKYWIVESKQDIEEALKMTFENFLPNVTLKLNKQYTDINVLNQDIFEIAEGLIYKYPKLVFEGYQLTATMSKDTLIELELDYPDTEHLSYYEKTWDSMYSALPNQLFSTDMKNYEREYETYKYLIENIQYDFSEVLPDITHTLYGAMNGVAVCDGYSKLMMYICNSVGIPTEIISGTADGIPHAWNKIEIDGNSYHLDVTWADQDSKTIGTYLDYFNETDEYMNKTHIWEKEDYTPSIYTEAQLLNLDIPLDGIYYIDFIEEVSPIMNEVLKNNETEISLIVRNINDEEVLLDTISRQVKQRFTYQVIDKLGYQVISISL</sequence>
<reference evidence="1" key="1">
    <citation type="submission" date="2016-08" db="EMBL/GenBank/DDBJ databases">
        <authorList>
            <person name="Ngugi D.K."/>
            <person name="Miyake S."/>
            <person name="Stingl U."/>
        </authorList>
    </citation>
    <scope>NUCLEOTIDE SEQUENCE</scope>
    <source>
        <strain evidence="1">SCG-D08WGA-EpuloA1</strain>
    </source>
</reference>
<evidence type="ECO:0000313" key="2">
    <source>
        <dbReference type="Proteomes" id="UP000188637"/>
    </source>
</evidence>
<gene>
    <name evidence="1" type="ORF">AN640_00185</name>
</gene>
<evidence type="ECO:0000313" key="1">
    <source>
        <dbReference type="EMBL" id="ONI44324.1"/>
    </source>
</evidence>
<proteinExistence type="predicted"/>
<dbReference type="Proteomes" id="UP000188637">
    <property type="component" value="Unassembled WGS sequence"/>
</dbReference>
<name>A0ACC8XHZ4_9FIRM</name>
<protein>
    <submittedName>
        <fullName evidence="1">Uncharacterized protein</fullName>
    </submittedName>
</protein>
<comment type="caution">
    <text evidence="1">The sequence shown here is derived from an EMBL/GenBank/DDBJ whole genome shotgun (WGS) entry which is preliminary data.</text>
</comment>